<evidence type="ECO:0000313" key="5">
    <source>
        <dbReference type="Proteomes" id="UP000621799"/>
    </source>
</evidence>
<sequence length="159" mass="17740">PEPAPRPTVSDSLSRTRPPLSPPPALAEPSSVILVVDDSQNLRYSLRSTLEKQGYRILEAQDGREALEQLQRHREIELVLCDVEMPRMNGLEFLNHCRHDPELSHRPVVVLTSHTSDKYRQIATELGASAYLTKPYTESELLSTVSQVVCDGQGVLLDA</sequence>
<dbReference type="PANTHER" id="PTHR43395:SF1">
    <property type="entry name" value="CHEMOTAXIS PROTEIN CHEA"/>
    <property type="match status" value="1"/>
</dbReference>
<dbReference type="PROSITE" id="PS50110">
    <property type="entry name" value="RESPONSE_REGULATORY"/>
    <property type="match status" value="1"/>
</dbReference>
<proteinExistence type="predicted"/>
<feature type="domain" description="Response regulatory" evidence="3">
    <location>
        <begin position="32"/>
        <end position="149"/>
    </location>
</feature>
<dbReference type="Proteomes" id="UP000621799">
    <property type="component" value="Unassembled WGS sequence"/>
</dbReference>
<evidence type="ECO:0000259" key="3">
    <source>
        <dbReference type="PROSITE" id="PS50110"/>
    </source>
</evidence>
<keyword evidence="5" id="KW-1185">Reference proteome</keyword>
<dbReference type="RefSeq" id="WP_264322902.1">
    <property type="nucleotide sequence ID" value="NZ_JADEXN010000426.1"/>
</dbReference>
<keyword evidence="1" id="KW-0597">Phosphoprotein</keyword>
<dbReference type="GO" id="GO:0000160">
    <property type="term" value="P:phosphorelay signal transduction system"/>
    <property type="evidence" value="ECO:0007669"/>
    <property type="project" value="InterPro"/>
</dbReference>
<dbReference type="Pfam" id="PF00072">
    <property type="entry name" value="Response_reg"/>
    <property type="match status" value="1"/>
</dbReference>
<protein>
    <submittedName>
        <fullName evidence="4">Response regulator</fullName>
    </submittedName>
</protein>
<dbReference type="InterPro" id="IPR001789">
    <property type="entry name" value="Sig_transdc_resp-reg_receiver"/>
</dbReference>
<name>A0A928VYR0_9CYAN</name>
<feature type="modified residue" description="4-aspartylphosphate" evidence="1">
    <location>
        <position position="82"/>
    </location>
</feature>
<evidence type="ECO:0000256" key="2">
    <source>
        <dbReference type="SAM" id="MobiDB-lite"/>
    </source>
</evidence>
<dbReference type="SMART" id="SM00448">
    <property type="entry name" value="REC"/>
    <property type="match status" value="1"/>
</dbReference>
<dbReference type="Gene3D" id="3.40.50.2300">
    <property type="match status" value="1"/>
</dbReference>
<dbReference type="InterPro" id="IPR011006">
    <property type="entry name" value="CheY-like_superfamily"/>
</dbReference>
<reference evidence="4" key="1">
    <citation type="submission" date="2020-10" db="EMBL/GenBank/DDBJ databases">
        <authorList>
            <person name="Castelo-Branco R."/>
            <person name="Eusebio N."/>
            <person name="Adriana R."/>
            <person name="Vieira A."/>
            <person name="Brugerolle De Fraissinette N."/>
            <person name="Rezende De Castro R."/>
            <person name="Schneider M.P."/>
            <person name="Vasconcelos V."/>
            <person name="Leao P.N."/>
        </authorList>
    </citation>
    <scope>NUCLEOTIDE SEQUENCE</scope>
    <source>
        <strain evidence="4">LEGE 11467</strain>
    </source>
</reference>
<dbReference type="AlphaFoldDB" id="A0A928VYR0"/>
<dbReference type="EMBL" id="JADEXN010000426">
    <property type="protein sequence ID" value="MBE9042754.1"/>
    <property type="molecule type" value="Genomic_DNA"/>
</dbReference>
<feature type="non-terminal residue" evidence="4">
    <location>
        <position position="1"/>
    </location>
</feature>
<dbReference type="SUPFAM" id="SSF52172">
    <property type="entry name" value="CheY-like"/>
    <property type="match status" value="1"/>
</dbReference>
<dbReference type="InterPro" id="IPR051315">
    <property type="entry name" value="Bact_Chemotaxis_CheA"/>
</dbReference>
<evidence type="ECO:0000313" key="4">
    <source>
        <dbReference type="EMBL" id="MBE9042754.1"/>
    </source>
</evidence>
<dbReference type="PANTHER" id="PTHR43395">
    <property type="entry name" value="SENSOR HISTIDINE KINASE CHEA"/>
    <property type="match status" value="1"/>
</dbReference>
<accession>A0A928VYR0</accession>
<feature type="region of interest" description="Disordered" evidence="2">
    <location>
        <begin position="1"/>
        <end position="27"/>
    </location>
</feature>
<gene>
    <name evidence="4" type="ORF">IQ235_18500</name>
</gene>
<comment type="caution">
    <text evidence="4">The sequence shown here is derived from an EMBL/GenBank/DDBJ whole genome shotgun (WGS) entry which is preliminary data.</text>
</comment>
<organism evidence="4 5">
    <name type="scientific">Zarconia navalis LEGE 11467</name>
    <dbReference type="NCBI Taxonomy" id="1828826"/>
    <lineage>
        <taxon>Bacteria</taxon>
        <taxon>Bacillati</taxon>
        <taxon>Cyanobacteriota</taxon>
        <taxon>Cyanophyceae</taxon>
        <taxon>Oscillatoriophycideae</taxon>
        <taxon>Oscillatoriales</taxon>
        <taxon>Oscillatoriales incertae sedis</taxon>
        <taxon>Zarconia</taxon>
        <taxon>Zarconia navalis</taxon>
    </lineage>
</organism>
<evidence type="ECO:0000256" key="1">
    <source>
        <dbReference type="PROSITE-ProRule" id="PRU00169"/>
    </source>
</evidence>